<keyword evidence="4" id="KW-0472">Membrane</keyword>
<dbReference type="PANTHER" id="PTHR42976">
    <property type="entry name" value="BIFUNCTIONAL CHITINASE/LYSOZYME-RELATED"/>
    <property type="match status" value="1"/>
</dbReference>
<protein>
    <submittedName>
        <fullName evidence="6">Exported chitinase</fullName>
    </submittedName>
</protein>
<evidence type="ECO:0000313" key="7">
    <source>
        <dbReference type="Proteomes" id="UP001157114"/>
    </source>
</evidence>
<evidence type="ECO:0000256" key="3">
    <source>
        <dbReference type="SAM" id="MobiDB-lite"/>
    </source>
</evidence>
<accession>A0ABQ6GCV1</accession>
<dbReference type="Pfam" id="PF02839">
    <property type="entry name" value="CBM_5_12"/>
    <property type="match status" value="1"/>
</dbReference>
<dbReference type="SUPFAM" id="SSF51445">
    <property type="entry name" value="(Trans)glycosidases"/>
    <property type="match status" value="1"/>
</dbReference>
<evidence type="ECO:0000256" key="2">
    <source>
        <dbReference type="ARBA" id="ARBA00023326"/>
    </source>
</evidence>
<dbReference type="InterPro" id="IPR017853">
    <property type="entry name" value="GH"/>
</dbReference>
<dbReference type="InterPro" id="IPR036573">
    <property type="entry name" value="CBM_sf_5/12"/>
</dbReference>
<dbReference type="InterPro" id="IPR052750">
    <property type="entry name" value="GH18_Chitinase"/>
</dbReference>
<keyword evidence="4" id="KW-1133">Transmembrane helix</keyword>
<evidence type="ECO:0000256" key="4">
    <source>
        <dbReference type="SAM" id="Phobius"/>
    </source>
</evidence>
<feature type="domain" description="Chitin-binding type-3" evidence="5">
    <location>
        <begin position="399"/>
        <end position="443"/>
    </location>
</feature>
<dbReference type="SUPFAM" id="SSF51055">
    <property type="entry name" value="Carbohydrate binding domain"/>
    <property type="match status" value="2"/>
</dbReference>
<keyword evidence="1" id="KW-0378">Hydrolase</keyword>
<evidence type="ECO:0000256" key="1">
    <source>
        <dbReference type="ARBA" id="ARBA00022801"/>
    </source>
</evidence>
<organism evidence="6 7">
    <name type="scientific">Paenibacillus glycanilyticus</name>
    <dbReference type="NCBI Taxonomy" id="126569"/>
    <lineage>
        <taxon>Bacteria</taxon>
        <taxon>Bacillati</taxon>
        <taxon>Bacillota</taxon>
        <taxon>Bacilli</taxon>
        <taxon>Bacillales</taxon>
        <taxon>Paenibacillaceae</taxon>
        <taxon>Paenibacillus</taxon>
    </lineage>
</organism>
<name>A0ABQ6GCV1_9BACL</name>
<keyword evidence="7" id="KW-1185">Reference proteome</keyword>
<sequence>MTSAAKSLVGERRLSPLRLVILCTVLVSLITAGILGAAGRIWQIWPAEAAAPNQWFAPYVDVTATPVFTFQDLGSTEHKDAVLAFIVSDRTNACTPSWGGAYTLDQAGDALDLDRRIARLQQQGGSIAVSFGGQKNNELAIGCTDSAQLETAYRSVVDRYNLTTIDLDLENSGLTDTAAGNRRAEAIAKLQSERRAAGKQLAVWLTLPVSPQGLSQEGTNAVAQLLRHHVDLAGVNAMTMDYGSSLLPEQTMLTASESALIQTVRQLKILYQQADMQLSDDALWSKIGVTPMIGQNDFKNEIFTLDDAQDLNKFALARGVGRMSMWSANRDIMCGSNYVDVNMVSDACSGVKQDQYGFSDLLGMGFEGNIMMSSGLITKSDQMETSSEQQPDNPETSPYQIWSPTGIYLAGEKVVWHHNVYETKWWTKGDIPDNPVLQSWQTPWNLIGPVLPGEKPIPQLEVPAGTYPSWSDDTVYDAGQRVIFKGISYQAKWWSQGDGPDSSLSDPDSSAWAPLTQSQIKAVLSKLQNKAEKVP</sequence>
<reference evidence="6 7" key="1">
    <citation type="submission" date="2023-03" db="EMBL/GenBank/DDBJ databases">
        <title>Draft genome sequence of the bacteria which degrade cell wall of Tricholomamatutake.</title>
        <authorList>
            <person name="Konishi Y."/>
            <person name="Fukuta Y."/>
            <person name="Shirasaka N."/>
        </authorList>
    </citation>
    <scope>NUCLEOTIDE SEQUENCE [LARGE SCALE GENOMIC DNA]</scope>
    <source>
        <strain evidence="7">mu1</strain>
    </source>
</reference>
<dbReference type="EMBL" id="BSSQ01000006">
    <property type="protein sequence ID" value="GLX67457.1"/>
    <property type="molecule type" value="Genomic_DNA"/>
</dbReference>
<keyword evidence="2" id="KW-0624">Polysaccharide degradation</keyword>
<keyword evidence="4" id="KW-0812">Transmembrane</keyword>
<dbReference type="CDD" id="cd06543">
    <property type="entry name" value="GH18_PF-ChiA-like"/>
    <property type="match status" value="1"/>
</dbReference>
<proteinExistence type="predicted"/>
<keyword evidence="2" id="KW-0119">Carbohydrate metabolism</keyword>
<dbReference type="PANTHER" id="PTHR42976:SF1">
    <property type="entry name" value="GH18 DOMAIN-CONTAINING PROTEIN-RELATED"/>
    <property type="match status" value="1"/>
</dbReference>
<dbReference type="Gene3D" id="3.20.20.80">
    <property type="entry name" value="Glycosidases"/>
    <property type="match status" value="1"/>
</dbReference>
<dbReference type="CDD" id="cd12215">
    <property type="entry name" value="ChiC_BD"/>
    <property type="match status" value="2"/>
</dbReference>
<dbReference type="SMART" id="SM00495">
    <property type="entry name" value="ChtBD3"/>
    <property type="match status" value="2"/>
</dbReference>
<dbReference type="Proteomes" id="UP001157114">
    <property type="component" value="Unassembled WGS sequence"/>
</dbReference>
<feature type="transmembrane region" description="Helical" evidence="4">
    <location>
        <begin position="20"/>
        <end position="42"/>
    </location>
</feature>
<gene>
    <name evidence="6" type="ORF">MU1_18020</name>
</gene>
<comment type="caution">
    <text evidence="6">The sequence shown here is derived from an EMBL/GenBank/DDBJ whole genome shotgun (WGS) entry which is preliminary data.</text>
</comment>
<dbReference type="InterPro" id="IPR003610">
    <property type="entry name" value="CBM5/12"/>
</dbReference>
<evidence type="ECO:0000313" key="6">
    <source>
        <dbReference type="EMBL" id="GLX67457.1"/>
    </source>
</evidence>
<feature type="region of interest" description="Disordered" evidence="3">
    <location>
        <begin position="379"/>
        <end position="398"/>
    </location>
</feature>
<feature type="domain" description="Chitin-binding type-3" evidence="5">
    <location>
        <begin position="467"/>
        <end position="515"/>
    </location>
</feature>
<dbReference type="Gene3D" id="2.10.10.20">
    <property type="entry name" value="Carbohydrate-binding module superfamily 5/12"/>
    <property type="match status" value="2"/>
</dbReference>
<dbReference type="RefSeq" id="WP_284238200.1">
    <property type="nucleotide sequence ID" value="NZ_BSSQ01000006.1"/>
</dbReference>
<evidence type="ECO:0000259" key="5">
    <source>
        <dbReference type="SMART" id="SM00495"/>
    </source>
</evidence>